<evidence type="ECO:0000256" key="1">
    <source>
        <dbReference type="SAM" id="MobiDB-lite"/>
    </source>
</evidence>
<dbReference type="AlphaFoldDB" id="A0A0A9ETJ1"/>
<feature type="compositionally biased region" description="Low complexity" evidence="1">
    <location>
        <begin position="1"/>
        <end position="15"/>
    </location>
</feature>
<sequence length="71" mass="7327">MGRASAPPSSPLRSPNCRRAPSFGAPAGVEASRTPGRRGPGAAAAAVEGRRGGNPPRHRPRRSAHQGYPPH</sequence>
<dbReference type="EMBL" id="GBRH01198548">
    <property type="protein sequence ID" value="JAD99347.1"/>
    <property type="molecule type" value="Transcribed_RNA"/>
</dbReference>
<feature type="region of interest" description="Disordered" evidence="1">
    <location>
        <begin position="1"/>
        <end position="71"/>
    </location>
</feature>
<name>A0A0A9ETJ1_ARUDO</name>
<accession>A0A0A9ETJ1</accession>
<reference evidence="2" key="1">
    <citation type="submission" date="2014-09" db="EMBL/GenBank/DDBJ databases">
        <authorList>
            <person name="Magalhaes I.L.F."/>
            <person name="Oliveira U."/>
            <person name="Santos F.R."/>
            <person name="Vidigal T.H.D.A."/>
            <person name="Brescovit A.D."/>
            <person name="Santos A.J."/>
        </authorList>
    </citation>
    <scope>NUCLEOTIDE SEQUENCE</scope>
    <source>
        <tissue evidence="2">Shoot tissue taken approximately 20 cm above the soil surface</tissue>
    </source>
</reference>
<evidence type="ECO:0000313" key="2">
    <source>
        <dbReference type="EMBL" id="JAD99347.1"/>
    </source>
</evidence>
<proteinExistence type="predicted"/>
<organism evidence="2">
    <name type="scientific">Arundo donax</name>
    <name type="common">Giant reed</name>
    <name type="synonym">Donax arundinaceus</name>
    <dbReference type="NCBI Taxonomy" id="35708"/>
    <lineage>
        <taxon>Eukaryota</taxon>
        <taxon>Viridiplantae</taxon>
        <taxon>Streptophyta</taxon>
        <taxon>Embryophyta</taxon>
        <taxon>Tracheophyta</taxon>
        <taxon>Spermatophyta</taxon>
        <taxon>Magnoliopsida</taxon>
        <taxon>Liliopsida</taxon>
        <taxon>Poales</taxon>
        <taxon>Poaceae</taxon>
        <taxon>PACMAD clade</taxon>
        <taxon>Arundinoideae</taxon>
        <taxon>Arundineae</taxon>
        <taxon>Arundo</taxon>
    </lineage>
</organism>
<protein>
    <submittedName>
        <fullName evidence="2">Uncharacterized protein</fullName>
    </submittedName>
</protein>
<reference evidence="2" key="2">
    <citation type="journal article" date="2015" name="Data Brief">
        <title>Shoot transcriptome of the giant reed, Arundo donax.</title>
        <authorList>
            <person name="Barrero R.A."/>
            <person name="Guerrero F.D."/>
            <person name="Moolhuijzen P."/>
            <person name="Goolsby J.A."/>
            <person name="Tidwell J."/>
            <person name="Bellgard S.E."/>
            <person name="Bellgard M.I."/>
        </authorList>
    </citation>
    <scope>NUCLEOTIDE SEQUENCE</scope>
    <source>
        <tissue evidence="2">Shoot tissue taken approximately 20 cm above the soil surface</tissue>
    </source>
</reference>